<protein>
    <submittedName>
        <fullName evidence="2">Uncharacterized protein</fullName>
    </submittedName>
</protein>
<proteinExistence type="predicted"/>
<dbReference type="Proteomes" id="UP001529510">
    <property type="component" value="Unassembled WGS sequence"/>
</dbReference>
<comment type="subcellular location">
    <subcellularLocation>
        <location evidence="1">Membrane</location>
        <topology evidence="1">Multi-pass membrane protein</topology>
    </subcellularLocation>
</comment>
<sequence length="52" mass="5702">LLAGISEIHRKDYPQVEQTLSGKVLHVSSMTCFQLTPQYILLGVAEAFVTPA</sequence>
<dbReference type="Gene3D" id="1.20.1250.20">
    <property type="entry name" value="MFS general substrate transporter like domains"/>
    <property type="match status" value="1"/>
</dbReference>
<evidence type="ECO:0000313" key="3">
    <source>
        <dbReference type="Proteomes" id="UP001529510"/>
    </source>
</evidence>
<feature type="non-terminal residue" evidence="2">
    <location>
        <position position="1"/>
    </location>
</feature>
<evidence type="ECO:0000256" key="1">
    <source>
        <dbReference type="ARBA" id="ARBA00004141"/>
    </source>
</evidence>
<dbReference type="AlphaFoldDB" id="A0ABD0N0F8"/>
<gene>
    <name evidence="2" type="ORF">M9458_049250</name>
</gene>
<feature type="non-terminal residue" evidence="2">
    <location>
        <position position="52"/>
    </location>
</feature>
<comment type="caution">
    <text evidence="2">The sequence shown here is derived from an EMBL/GenBank/DDBJ whole genome shotgun (WGS) entry which is preliminary data.</text>
</comment>
<dbReference type="InterPro" id="IPR036259">
    <property type="entry name" value="MFS_trans_sf"/>
</dbReference>
<organism evidence="2 3">
    <name type="scientific">Cirrhinus mrigala</name>
    <name type="common">Mrigala</name>
    <dbReference type="NCBI Taxonomy" id="683832"/>
    <lineage>
        <taxon>Eukaryota</taxon>
        <taxon>Metazoa</taxon>
        <taxon>Chordata</taxon>
        <taxon>Craniata</taxon>
        <taxon>Vertebrata</taxon>
        <taxon>Euteleostomi</taxon>
        <taxon>Actinopterygii</taxon>
        <taxon>Neopterygii</taxon>
        <taxon>Teleostei</taxon>
        <taxon>Ostariophysi</taxon>
        <taxon>Cypriniformes</taxon>
        <taxon>Cyprinidae</taxon>
        <taxon>Labeoninae</taxon>
        <taxon>Labeonini</taxon>
        <taxon>Cirrhinus</taxon>
    </lineage>
</organism>
<reference evidence="2 3" key="1">
    <citation type="submission" date="2024-05" db="EMBL/GenBank/DDBJ databases">
        <title>Genome sequencing and assembly of Indian major carp, Cirrhinus mrigala (Hamilton, 1822).</title>
        <authorList>
            <person name="Mohindra V."/>
            <person name="Chowdhury L.M."/>
            <person name="Lal K."/>
            <person name="Jena J.K."/>
        </authorList>
    </citation>
    <scope>NUCLEOTIDE SEQUENCE [LARGE SCALE GENOMIC DNA]</scope>
    <source>
        <strain evidence="2">CM1030</strain>
        <tissue evidence="2">Blood</tissue>
    </source>
</reference>
<accession>A0ABD0N0F8</accession>
<dbReference type="EMBL" id="JAMKFB020000025">
    <property type="protein sequence ID" value="KAL0154987.1"/>
    <property type="molecule type" value="Genomic_DNA"/>
</dbReference>
<evidence type="ECO:0000313" key="2">
    <source>
        <dbReference type="EMBL" id="KAL0154987.1"/>
    </source>
</evidence>
<keyword evidence="3" id="KW-1185">Reference proteome</keyword>
<dbReference type="GO" id="GO:0016020">
    <property type="term" value="C:membrane"/>
    <property type="evidence" value="ECO:0007669"/>
    <property type="project" value="UniProtKB-SubCell"/>
</dbReference>
<name>A0ABD0N0F8_CIRMR</name>